<reference evidence="1" key="1">
    <citation type="submission" date="2021-06" db="EMBL/GenBank/DDBJ databases">
        <authorList>
            <person name="Kallberg Y."/>
            <person name="Tangrot J."/>
            <person name="Rosling A."/>
        </authorList>
    </citation>
    <scope>NUCLEOTIDE SEQUENCE</scope>
    <source>
        <strain evidence="1">FL966</strain>
    </source>
</reference>
<dbReference type="SUPFAM" id="SSF55144">
    <property type="entry name" value="LigT-like"/>
    <property type="match status" value="1"/>
</dbReference>
<evidence type="ECO:0000313" key="1">
    <source>
        <dbReference type="EMBL" id="CAG8570187.1"/>
    </source>
</evidence>
<organism evidence="1 2">
    <name type="scientific">Cetraspora pellucida</name>
    <dbReference type="NCBI Taxonomy" id="1433469"/>
    <lineage>
        <taxon>Eukaryota</taxon>
        <taxon>Fungi</taxon>
        <taxon>Fungi incertae sedis</taxon>
        <taxon>Mucoromycota</taxon>
        <taxon>Glomeromycotina</taxon>
        <taxon>Glomeromycetes</taxon>
        <taxon>Diversisporales</taxon>
        <taxon>Gigasporaceae</taxon>
        <taxon>Cetraspora</taxon>
    </lineage>
</organism>
<evidence type="ECO:0000313" key="2">
    <source>
        <dbReference type="Proteomes" id="UP000789759"/>
    </source>
</evidence>
<dbReference type="PANTHER" id="PTHR37474:SF1">
    <property type="entry name" value="2'-5' RNA LIGASE FAMILY PROTEIN"/>
    <property type="match status" value="1"/>
</dbReference>
<dbReference type="Gene3D" id="3.90.1140.10">
    <property type="entry name" value="Cyclic phosphodiesterase"/>
    <property type="match status" value="1"/>
</dbReference>
<keyword evidence="2" id="KW-1185">Reference proteome</keyword>
<dbReference type="PANTHER" id="PTHR37474">
    <property type="entry name" value="RNA LIGASE/CYCLIC NUCLEOTIDE PHOSPHODIESTERASE"/>
    <property type="match status" value="1"/>
</dbReference>
<proteinExistence type="predicted"/>
<name>A0A9N9BLM8_9GLOM</name>
<dbReference type="Pfam" id="PF13563">
    <property type="entry name" value="2_5_RNA_ligase2"/>
    <property type="match status" value="1"/>
</dbReference>
<sequence>MKSYKSAICIIPPKSQWTNIQSIRQKHDKHYKRWMPHINLIYPFILPQQVSDKFDSSDISTVSNALNINEGSSSEITDDMILQHLKKTLNHIHPFKLRLQSLNYFTHGKRSSTVWLHPETVPENALFELEYRLIGRSDLGECEDNVNTDEKNVEHEKFGFPGFDDLINFGNEGFRPHLSLGQFRGEKSAQEAIEKFSSIFSQDPIIEFDVTEICWIIRKGFLDPFEIIARIGLGNDGEVVKE</sequence>
<dbReference type="InterPro" id="IPR009097">
    <property type="entry name" value="Cyclic_Pdiesterase"/>
</dbReference>
<gene>
    <name evidence="1" type="ORF">CPELLU_LOCUS5616</name>
</gene>
<comment type="caution">
    <text evidence="1">The sequence shown here is derived from an EMBL/GenBank/DDBJ whole genome shotgun (WGS) entry which is preliminary data.</text>
</comment>
<dbReference type="AlphaFoldDB" id="A0A9N9BLM8"/>
<dbReference type="Proteomes" id="UP000789759">
    <property type="component" value="Unassembled WGS sequence"/>
</dbReference>
<dbReference type="EMBL" id="CAJVQA010003252">
    <property type="protein sequence ID" value="CAG8570187.1"/>
    <property type="molecule type" value="Genomic_DNA"/>
</dbReference>
<dbReference type="OrthoDB" id="10263155at2759"/>
<accession>A0A9N9BLM8</accession>
<protein>
    <submittedName>
        <fullName evidence="1">24416_t:CDS:1</fullName>
    </submittedName>
</protein>